<dbReference type="Proteomes" id="UP000305067">
    <property type="component" value="Unassembled WGS sequence"/>
</dbReference>
<dbReference type="PROSITE" id="PS50181">
    <property type="entry name" value="FBOX"/>
    <property type="match status" value="1"/>
</dbReference>
<proteinExistence type="predicted"/>
<organism evidence="2 3">
    <name type="scientific">Pterulicium gracile</name>
    <dbReference type="NCBI Taxonomy" id="1884261"/>
    <lineage>
        <taxon>Eukaryota</taxon>
        <taxon>Fungi</taxon>
        <taxon>Dikarya</taxon>
        <taxon>Basidiomycota</taxon>
        <taxon>Agaricomycotina</taxon>
        <taxon>Agaricomycetes</taxon>
        <taxon>Agaricomycetidae</taxon>
        <taxon>Agaricales</taxon>
        <taxon>Pleurotineae</taxon>
        <taxon>Pterulaceae</taxon>
        <taxon>Pterulicium</taxon>
    </lineage>
</organism>
<evidence type="ECO:0000259" key="1">
    <source>
        <dbReference type="PROSITE" id="PS50181"/>
    </source>
</evidence>
<evidence type="ECO:0000313" key="3">
    <source>
        <dbReference type="Proteomes" id="UP000305067"/>
    </source>
</evidence>
<reference evidence="2 3" key="1">
    <citation type="journal article" date="2019" name="Nat. Ecol. Evol.">
        <title>Megaphylogeny resolves global patterns of mushroom evolution.</title>
        <authorList>
            <person name="Varga T."/>
            <person name="Krizsan K."/>
            <person name="Foldi C."/>
            <person name="Dima B."/>
            <person name="Sanchez-Garcia M."/>
            <person name="Sanchez-Ramirez S."/>
            <person name="Szollosi G.J."/>
            <person name="Szarkandi J.G."/>
            <person name="Papp V."/>
            <person name="Albert L."/>
            <person name="Andreopoulos W."/>
            <person name="Angelini C."/>
            <person name="Antonin V."/>
            <person name="Barry K.W."/>
            <person name="Bougher N.L."/>
            <person name="Buchanan P."/>
            <person name="Buyck B."/>
            <person name="Bense V."/>
            <person name="Catcheside P."/>
            <person name="Chovatia M."/>
            <person name="Cooper J."/>
            <person name="Damon W."/>
            <person name="Desjardin D."/>
            <person name="Finy P."/>
            <person name="Geml J."/>
            <person name="Haridas S."/>
            <person name="Hughes K."/>
            <person name="Justo A."/>
            <person name="Karasinski D."/>
            <person name="Kautmanova I."/>
            <person name="Kiss B."/>
            <person name="Kocsube S."/>
            <person name="Kotiranta H."/>
            <person name="LaButti K.M."/>
            <person name="Lechner B.E."/>
            <person name="Liimatainen K."/>
            <person name="Lipzen A."/>
            <person name="Lukacs Z."/>
            <person name="Mihaltcheva S."/>
            <person name="Morgado L.N."/>
            <person name="Niskanen T."/>
            <person name="Noordeloos M.E."/>
            <person name="Ohm R.A."/>
            <person name="Ortiz-Santana B."/>
            <person name="Ovrebo C."/>
            <person name="Racz N."/>
            <person name="Riley R."/>
            <person name="Savchenko A."/>
            <person name="Shiryaev A."/>
            <person name="Soop K."/>
            <person name="Spirin V."/>
            <person name="Szebenyi C."/>
            <person name="Tomsovsky M."/>
            <person name="Tulloss R.E."/>
            <person name="Uehling J."/>
            <person name="Grigoriev I.V."/>
            <person name="Vagvolgyi C."/>
            <person name="Papp T."/>
            <person name="Martin F.M."/>
            <person name="Miettinen O."/>
            <person name="Hibbett D.S."/>
            <person name="Nagy L.G."/>
        </authorList>
    </citation>
    <scope>NUCLEOTIDE SEQUENCE [LARGE SCALE GENOMIC DNA]</scope>
    <source>
        <strain evidence="2 3">CBS 309.79</strain>
    </source>
</reference>
<accession>A0A5C3QLF1</accession>
<evidence type="ECO:0000313" key="2">
    <source>
        <dbReference type="EMBL" id="TFL01301.1"/>
    </source>
</evidence>
<feature type="domain" description="F-box" evidence="1">
    <location>
        <begin position="15"/>
        <end position="60"/>
    </location>
</feature>
<gene>
    <name evidence="2" type="ORF">BDV98DRAFT_593200</name>
</gene>
<dbReference type="InterPro" id="IPR001810">
    <property type="entry name" value="F-box_dom"/>
</dbReference>
<protein>
    <recommendedName>
        <fullName evidence="1">F-box domain-containing protein</fullName>
    </recommendedName>
</protein>
<keyword evidence="3" id="KW-1185">Reference proteome</keyword>
<dbReference type="SUPFAM" id="SSF81383">
    <property type="entry name" value="F-box domain"/>
    <property type="match status" value="1"/>
</dbReference>
<dbReference type="EMBL" id="ML178825">
    <property type="protein sequence ID" value="TFL01301.1"/>
    <property type="molecule type" value="Genomic_DNA"/>
</dbReference>
<dbReference type="InterPro" id="IPR036047">
    <property type="entry name" value="F-box-like_dom_sf"/>
</dbReference>
<name>A0A5C3QLF1_9AGAR</name>
<sequence>MHGRRSRGRAQNPKPVPLLLLPDKILGMIISYLAPQDLKFICLVKKRILSLARPMLFSSFPVSRQGSETECASVRAVIDLLKQDTALAHSVTRLLCRTGHQNATLKPKVIHRLPNVRDLVMVLSDEEFRSYTGAQGYDEWELGHFLYIDSDGEERYTQGVLEDHNDCLPGVRVKLLQNLSRRSVSTLTTLRVGRWRVSSPWQEPDWYGGEREDAAANILLDPFLSSQSAIEVLSFHYLDLCNITEPFHDLSRSTKIRPDAFSHLRVLRAHHTFVQFMAKAQLASRFPSEVDIEAMFKELEACPVKLGSLTALHLQISLNLPSDCAEAVRRGIKLWAATLEVLYLEVLGVQGIGRSLRFRRLWSS</sequence>
<dbReference type="AlphaFoldDB" id="A0A5C3QLF1"/>